<keyword evidence="2" id="KW-0812">Transmembrane</keyword>
<dbReference type="KEGG" id="ahg:AHOG_08675"/>
<gene>
    <name evidence="3" type="ORF">AHOG_08675</name>
</gene>
<feature type="compositionally biased region" description="Low complexity" evidence="1">
    <location>
        <begin position="43"/>
        <end position="64"/>
    </location>
</feature>
<protein>
    <submittedName>
        <fullName evidence="3">Uncharacterized protein</fullName>
    </submittedName>
</protein>
<feature type="transmembrane region" description="Helical" evidence="2">
    <location>
        <begin position="79"/>
        <end position="100"/>
    </location>
</feature>
<accession>A0A221W0U1</accession>
<evidence type="ECO:0000313" key="3">
    <source>
        <dbReference type="EMBL" id="ASO19379.1"/>
    </source>
</evidence>
<keyword evidence="2" id="KW-0472">Membrane</keyword>
<evidence type="ECO:0000256" key="1">
    <source>
        <dbReference type="SAM" id="MobiDB-lite"/>
    </source>
</evidence>
<proteinExistence type="predicted"/>
<name>A0A221W0U1_9PSEU</name>
<organism evidence="3 4">
    <name type="scientific">Actinoalloteichus hoggarensis</name>
    <dbReference type="NCBI Taxonomy" id="1470176"/>
    <lineage>
        <taxon>Bacteria</taxon>
        <taxon>Bacillati</taxon>
        <taxon>Actinomycetota</taxon>
        <taxon>Actinomycetes</taxon>
        <taxon>Pseudonocardiales</taxon>
        <taxon>Pseudonocardiaceae</taxon>
        <taxon>Actinoalloteichus</taxon>
    </lineage>
</organism>
<dbReference type="Proteomes" id="UP000204221">
    <property type="component" value="Chromosome"/>
</dbReference>
<feature type="compositionally biased region" description="Pro residues" evidence="1">
    <location>
        <begin position="32"/>
        <end position="42"/>
    </location>
</feature>
<keyword evidence="4" id="KW-1185">Reference proteome</keyword>
<sequence>MPGQPMQAGTPAPGFAMQAGGHPPGGHTPPNAHTPPGGPAPGPANGAPAGAGQPRQNRPAAAGRPRAKGTEPKNKTVDYLLKGLGLVLVAVLSGTIYVLMQPRPESDGGTLSTGGGGQTSSAPSEPAEPLPYEFVEVPGARRGYEGIDCVEHSYGEVEDFLEENRCARLTQVLYTTRHEGADVVVSLVTVSFPDEQTAEELNELTTRTGTGNINDLMREGVRAEGGPDSLHPNAGYHSERRGDTLIISESAFFDKRSDKASLDEICREAVRQFDEDSN</sequence>
<dbReference type="EMBL" id="CP022521">
    <property type="protein sequence ID" value="ASO19379.1"/>
    <property type="molecule type" value="Genomic_DNA"/>
</dbReference>
<dbReference type="AlphaFoldDB" id="A0A221W0U1"/>
<keyword evidence="2" id="KW-1133">Transmembrane helix</keyword>
<reference evidence="3 4" key="1">
    <citation type="submission" date="2017-07" db="EMBL/GenBank/DDBJ databases">
        <title>Complete genome sequence of Actinoalloteichus hoggarensis DSM 45943, type strain of Actinoalloteichus hoggarensis.</title>
        <authorList>
            <person name="Ruckert C."/>
            <person name="Nouioui I."/>
            <person name="Willmese J."/>
            <person name="van Wezel G."/>
            <person name="Klenk H.-P."/>
            <person name="Kalinowski J."/>
            <person name="Zotchev S.B."/>
        </authorList>
    </citation>
    <scope>NUCLEOTIDE SEQUENCE [LARGE SCALE GENOMIC DNA]</scope>
    <source>
        <strain evidence="3 4">DSM 45943</strain>
    </source>
</reference>
<feature type="region of interest" description="Disordered" evidence="1">
    <location>
        <begin position="1"/>
        <end position="74"/>
    </location>
</feature>
<evidence type="ECO:0000313" key="4">
    <source>
        <dbReference type="Proteomes" id="UP000204221"/>
    </source>
</evidence>
<feature type="region of interest" description="Disordered" evidence="1">
    <location>
        <begin position="104"/>
        <end position="129"/>
    </location>
</feature>
<evidence type="ECO:0000256" key="2">
    <source>
        <dbReference type="SAM" id="Phobius"/>
    </source>
</evidence>